<feature type="non-terminal residue" evidence="2">
    <location>
        <position position="1"/>
    </location>
</feature>
<evidence type="ECO:0000259" key="1">
    <source>
        <dbReference type="Pfam" id="PF01425"/>
    </source>
</evidence>
<dbReference type="AlphaFoldDB" id="T1C923"/>
<dbReference type="Gene3D" id="3.90.1300.10">
    <property type="entry name" value="Amidase signature (AS) domain"/>
    <property type="match status" value="1"/>
</dbReference>
<sequence>LADAPAAATNAVVPQRLLDAGAIIMGKSTLPEFAIEGYTANRLTGVTRNPWNPDYSPGGSSGGSAAALAAGLVLIGTATDGGGSIRIPASLCGLVGLKPTNGVIGRYPAPDWIDYSTDGPFATASDDLALLFDVMAGPVAGDPTGPPRAALDAAPGLDHPRTLYAAPR</sequence>
<protein>
    <submittedName>
        <fullName evidence="2">Amidase</fullName>
    </submittedName>
</protein>
<feature type="non-terminal residue" evidence="2">
    <location>
        <position position="168"/>
    </location>
</feature>
<proteinExistence type="predicted"/>
<dbReference type="SUPFAM" id="SSF75304">
    <property type="entry name" value="Amidase signature (AS) enzymes"/>
    <property type="match status" value="1"/>
</dbReference>
<dbReference type="GO" id="GO:0003824">
    <property type="term" value="F:catalytic activity"/>
    <property type="evidence" value="ECO:0007669"/>
    <property type="project" value="InterPro"/>
</dbReference>
<dbReference type="InterPro" id="IPR023631">
    <property type="entry name" value="Amidase_dom"/>
</dbReference>
<name>T1C923_9ZZZZ</name>
<gene>
    <name evidence="2" type="ORF">B1A_02905</name>
</gene>
<dbReference type="InterPro" id="IPR020556">
    <property type="entry name" value="Amidase_CS"/>
</dbReference>
<dbReference type="PANTHER" id="PTHR11895:SF7">
    <property type="entry name" value="GLUTAMYL-TRNA(GLN) AMIDOTRANSFERASE SUBUNIT A, MITOCHONDRIAL"/>
    <property type="match status" value="1"/>
</dbReference>
<reference evidence="2" key="2">
    <citation type="journal article" date="2014" name="ISME J.">
        <title>Microbial stratification in low pH oxic and suboxic macroscopic growths along an acid mine drainage.</title>
        <authorList>
            <person name="Mendez-Garcia C."/>
            <person name="Mesa V."/>
            <person name="Sprenger R.R."/>
            <person name="Richter M."/>
            <person name="Diez M.S."/>
            <person name="Solano J."/>
            <person name="Bargiela R."/>
            <person name="Golyshina O.V."/>
            <person name="Manteca A."/>
            <person name="Ramos J.L."/>
            <person name="Gallego J.R."/>
            <person name="Llorente I."/>
            <person name="Martins Dos Santos V.A."/>
            <person name="Jensen O.N."/>
            <person name="Pelaez A.I."/>
            <person name="Sanchez J."/>
            <person name="Ferrer M."/>
        </authorList>
    </citation>
    <scope>NUCLEOTIDE SEQUENCE</scope>
</reference>
<reference evidence="2" key="1">
    <citation type="submission" date="2013-08" db="EMBL/GenBank/DDBJ databases">
        <authorList>
            <person name="Mendez C."/>
            <person name="Richter M."/>
            <person name="Ferrer M."/>
            <person name="Sanchez J."/>
        </authorList>
    </citation>
    <scope>NUCLEOTIDE SEQUENCE</scope>
</reference>
<comment type="caution">
    <text evidence="2">The sequence shown here is derived from an EMBL/GenBank/DDBJ whole genome shotgun (WGS) entry which is preliminary data.</text>
</comment>
<dbReference type="Pfam" id="PF01425">
    <property type="entry name" value="Amidase"/>
    <property type="match status" value="1"/>
</dbReference>
<dbReference type="InterPro" id="IPR036928">
    <property type="entry name" value="AS_sf"/>
</dbReference>
<evidence type="ECO:0000313" key="2">
    <source>
        <dbReference type="EMBL" id="EQD77553.1"/>
    </source>
</evidence>
<dbReference type="InterPro" id="IPR000120">
    <property type="entry name" value="Amidase"/>
</dbReference>
<accession>T1C923</accession>
<dbReference type="PROSITE" id="PS00571">
    <property type="entry name" value="AMIDASES"/>
    <property type="match status" value="1"/>
</dbReference>
<dbReference type="EMBL" id="AUZX01002139">
    <property type="protein sequence ID" value="EQD77553.1"/>
    <property type="molecule type" value="Genomic_DNA"/>
</dbReference>
<dbReference type="PANTHER" id="PTHR11895">
    <property type="entry name" value="TRANSAMIDASE"/>
    <property type="match status" value="1"/>
</dbReference>
<feature type="domain" description="Amidase" evidence="1">
    <location>
        <begin position="7"/>
        <end position="147"/>
    </location>
</feature>
<organism evidence="2">
    <name type="scientific">mine drainage metagenome</name>
    <dbReference type="NCBI Taxonomy" id="410659"/>
    <lineage>
        <taxon>unclassified sequences</taxon>
        <taxon>metagenomes</taxon>
        <taxon>ecological metagenomes</taxon>
    </lineage>
</organism>